<gene>
    <name evidence="2" type="primary">orf32</name>
</gene>
<organism evidence="2">
    <name type="scientific">Streptomyces violaceusniger</name>
    <dbReference type="NCBI Taxonomy" id="68280"/>
    <lineage>
        <taxon>Bacteria</taxon>
        <taxon>Bacillati</taxon>
        <taxon>Actinomycetota</taxon>
        <taxon>Actinomycetes</taxon>
        <taxon>Kitasatosporales</taxon>
        <taxon>Streptomycetaceae</taxon>
        <taxon>Streptomyces</taxon>
        <taxon>Streptomyces violaceusniger group</taxon>
    </lineage>
</organism>
<dbReference type="AlphaFoldDB" id="A0A6F8Z1S5"/>
<dbReference type="InterPro" id="IPR029261">
    <property type="entry name" value="Transposase_Znf"/>
</dbReference>
<dbReference type="EMBL" id="LC535008">
    <property type="protein sequence ID" value="BCD33700.1"/>
    <property type="molecule type" value="Genomic_DNA"/>
</dbReference>
<evidence type="ECO:0000313" key="2">
    <source>
        <dbReference type="EMBL" id="BCD33700.1"/>
    </source>
</evidence>
<proteinExistence type="predicted"/>
<accession>A0A6F8Z1S5</accession>
<reference evidence="2" key="1">
    <citation type="submission" date="2020-03" db="EMBL/GenBank/DDBJ databases">
        <title>Biosynthetic gene cluster for putative Q6402A.</title>
        <authorList>
            <person name="Maruyama C."/>
        </authorList>
    </citation>
    <scope>NUCLEOTIDE SEQUENCE</scope>
    <source>
        <strain evidence="2">4521-SVS3</strain>
    </source>
</reference>
<sequence>MLRLEELLFPSVADVTVLSADVCDDAVRIEACSAAAEATCPGCGRQSSRMHSSYLRFPAYVPSAGRRVVLRLRVRRFSVRTCHADGRRSSSSYQG</sequence>
<name>A0A6F8Z1S5_STRVO</name>
<feature type="domain" description="Transposase IS204/IS1001/IS1096/IS1165 zinc-finger" evidence="1">
    <location>
        <begin position="38"/>
        <end position="82"/>
    </location>
</feature>
<protein>
    <submittedName>
        <fullName evidence="2">Transposase</fullName>
    </submittedName>
</protein>
<dbReference type="Pfam" id="PF14690">
    <property type="entry name" value="Zn_ribbon_ISL3"/>
    <property type="match status" value="1"/>
</dbReference>
<evidence type="ECO:0000259" key="1">
    <source>
        <dbReference type="Pfam" id="PF14690"/>
    </source>
</evidence>